<evidence type="ECO:0000256" key="7">
    <source>
        <dbReference type="ARBA" id="ARBA00023002"/>
    </source>
</evidence>
<evidence type="ECO:0000259" key="10">
    <source>
        <dbReference type="Pfam" id="PF00667"/>
    </source>
</evidence>
<dbReference type="GO" id="GO:0003958">
    <property type="term" value="F:NADPH-hemoprotein reductase activity"/>
    <property type="evidence" value="ECO:0007669"/>
    <property type="project" value="UniProtKB-EC"/>
</dbReference>
<protein>
    <recommendedName>
        <fullName evidence="8">NADPH--hemoprotein reductase</fullName>
        <ecNumber evidence="8">1.6.2.4</ecNumber>
    </recommendedName>
</protein>
<accession>A0A8E0VFM5</accession>
<feature type="domain" description="Oxidoreductase FAD/NAD(P)-binding" evidence="9">
    <location>
        <begin position="84"/>
        <end position="196"/>
    </location>
</feature>
<evidence type="ECO:0000256" key="2">
    <source>
        <dbReference type="ARBA" id="ARBA00001974"/>
    </source>
</evidence>
<feature type="domain" description="Sulfite reductase [NADPH] flavoprotein alpha-component-like FAD-binding" evidence="10">
    <location>
        <begin position="1"/>
        <end position="42"/>
    </location>
</feature>
<dbReference type="Pfam" id="PF00667">
    <property type="entry name" value="FAD_binding_1"/>
    <property type="match status" value="1"/>
</dbReference>
<dbReference type="Gene3D" id="3.40.50.80">
    <property type="entry name" value="Nucleotide-binding domain of ferredoxin-NADP reductase (FNR) module"/>
    <property type="match status" value="1"/>
</dbReference>
<dbReference type="InterPro" id="IPR003097">
    <property type="entry name" value="CysJ-like_FAD-binding"/>
</dbReference>
<dbReference type="AlphaFoldDB" id="A0A8E0VFM5"/>
<dbReference type="GO" id="GO:0050660">
    <property type="term" value="F:flavin adenine dinucleotide binding"/>
    <property type="evidence" value="ECO:0007669"/>
    <property type="project" value="TreeGrafter"/>
</dbReference>
<proteinExistence type="predicted"/>
<dbReference type="SUPFAM" id="SSF52343">
    <property type="entry name" value="Ferredoxin reductase-like, C-terminal NADP-linked domain"/>
    <property type="match status" value="1"/>
</dbReference>
<evidence type="ECO:0000256" key="1">
    <source>
        <dbReference type="ARBA" id="ARBA00001917"/>
    </source>
</evidence>
<evidence type="ECO:0000259" key="9">
    <source>
        <dbReference type="Pfam" id="PF00175"/>
    </source>
</evidence>
<dbReference type="InterPro" id="IPR039261">
    <property type="entry name" value="FNR_nucleotide-bd"/>
</dbReference>
<name>A0A8E0VFM5_9TREM</name>
<dbReference type="OrthoDB" id="6263078at2759"/>
<keyword evidence="5" id="KW-0274">FAD</keyword>
<evidence type="ECO:0000256" key="5">
    <source>
        <dbReference type="ARBA" id="ARBA00022827"/>
    </source>
</evidence>
<evidence type="ECO:0000256" key="3">
    <source>
        <dbReference type="ARBA" id="ARBA00022630"/>
    </source>
</evidence>
<dbReference type="EC" id="1.6.2.4" evidence="8"/>
<comment type="caution">
    <text evidence="11">The sequence shown here is derived from an EMBL/GenBank/DDBJ whole genome shotgun (WGS) entry which is preliminary data.</text>
</comment>
<dbReference type="PANTHER" id="PTHR19384:SF17">
    <property type="entry name" value="NADPH--CYTOCHROME P450 REDUCTASE"/>
    <property type="match status" value="1"/>
</dbReference>
<dbReference type="PANTHER" id="PTHR19384">
    <property type="entry name" value="NITRIC OXIDE SYNTHASE-RELATED"/>
    <property type="match status" value="1"/>
</dbReference>
<reference evidence="11" key="1">
    <citation type="submission" date="2019-05" db="EMBL/GenBank/DDBJ databases">
        <title>Annotation for the trematode Fasciolopsis buski.</title>
        <authorList>
            <person name="Choi Y.-J."/>
        </authorList>
    </citation>
    <scope>NUCLEOTIDE SEQUENCE</scope>
    <source>
        <strain evidence="11">HT</strain>
        <tissue evidence="11">Whole worm</tissue>
    </source>
</reference>
<comment type="cofactor">
    <cofactor evidence="2">
        <name>FAD</name>
        <dbReference type="ChEBI" id="CHEBI:57692"/>
    </cofactor>
</comment>
<dbReference type="SUPFAM" id="SSF63380">
    <property type="entry name" value="Riboflavin synthase domain-like"/>
    <property type="match status" value="1"/>
</dbReference>
<dbReference type="InterPro" id="IPR001433">
    <property type="entry name" value="OxRdtase_FAD/NAD-bd"/>
</dbReference>
<dbReference type="InterPro" id="IPR017938">
    <property type="entry name" value="Riboflavin_synthase-like_b-brl"/>
</dbReference>
<evidence type="ECO:0000256" key="6">
    <source>
        <dbReference type="ARBA" id="ARBA00022857"/>
    </source>
</evidence>
<keyword evidence="3" id="KW-0285">Flavoprotein</keyword>
<keyword evidence="4" id="KW-0288">FMN</keyword>
<evidence type="ECO:0000313" key="12">
    <source>
        <dbReference type="Proteomes" id="UP000728185"/>
    </source>
</evidence>
<dbReference type="Pfam" id="PF00175">
    <property type="entry name" value="NAD_binding_1"/>
    <property type="match status" value="1"/>
</dbReference>
<evidence type="ECO:0000256" key="8">
    <source>
        <dbReference type="ARBA" id="ARBA00023797"/>
    </source>
</evidence>
<dbReference type="InterPro" id="IPR001709">
    <property type="entry name" value="Flavoprot_Pyr_Nucl_cyt_Rdtase"/>
</dbReference>
<dbReference type="EMBL" id="LUCM01010576">
    <property type="protein sequence ID" value="KAA0185283.1"/>
    <property type="molecule type" value="Genomic_DNA"/>
</dbReference>
<dbReference type="GO" id="GO:0005829">
    <property type="term" value="C:cytosol"/>
    <property type="evidence" value="ECO:0007669"/>
    <property type="project" value="TreeGrafter"/>
</dbReference>
<dbReference type="Gene3D" id="2.40.30.10">
    <property type="entry name" value="Translation factors"/>
    <property type="match status" value="1"/>
</dbReference>
<dbReference type="GO" id="GO:0010181">
    <property type="term" value="F:FMN binding"/>
    <property type="evidence" value="ECO:0007669"/>
    <property type="project" value="TreeGrafter"/>
</dbReference>
<comment type="cofactor">
    <cofactor evidence="1">
        <name>FMN</name>
        <dbReference type="ChEBI" id="CHEBI:58210"/>
    </cofactor>
</comment>
<evidence type="ECO:0000256" key="4">
    <source>
        <dbReference type="ARBA" id="ARBA00022643"/>
    </source>
</evidence>
<dbReference type="Proteomes" id="UP000728185">
    <property type="component" value="Unassembled WGS sequence"/>
</dbReference>
<dbReference type="PRINTS" id="PR00371">
    <property type="entry name" value="FPNCR"/>
</dbReference>
<gene>
    <name evidence="11" type="ORF">FBUS_06511</name>
</gene>
<organism evidence="11 12">
    <name type="scientific">Fasciolopsis buskii</name>
    <dbReference type="NCBI Taxonomy" id="27845"/>
    <lineage>
        <taxon>Eukaryota</taxon>
        <taxon>Metazoa</taxon>
        <taxon>Spiralia</taxon>
        <taxon>Lophotrochozoa</taxon>
        <taxon>Platyhelminthes</taxon>
        <taxon>Trematoda</taxon>
        <taxon>Digenea</taxon>
        <taxon>Plagiorchiida</taxon>
        <taxon>Echinostomata</taxon>
        <taxon>Echinostomatoidea</taxon>
        <taxon>Fasciolidae</taxon>
        <taxon>Fasciolopsis</taxon>
    </lineage>
</organism>
<evidence type="ECO:0000313" key="11">
    <source>
        <dbReference type="EMBL" id="KAA0185283.1"/>
    </source>
</evidence>
<keyword evidence="7" id="KW-0560">Oxidoreductase</keyword>
<keyword evidence="6" id="KW-0521">NADP</keyword>
<dbReference type="FunFam" id="3.40.50.80:FF:000001">
    <property type="entry name" value="NADPH--cytochrome P450 reductase 1"/>
    <property type="match status" value="1"/>
</dbReference>
<sequence>MKPRLYSISSSAKVHRNAIHLTCAVVQERTPTGRHFHGLVSTAMAGLDVRSSNGFGDCDVPRLPIYVRSSRFHLPKSSRIPIIMIASGTGLAPFRAFIQERCAHASQPDQKANMVLFFGCRRLSEDYIYAEELEKARRSGHLRLYLAFSRDSVDGSKVYVQHRIRDAADEVWQLIDQRHAHIYVCGSAKRMARDVHTCLASVLQSRGGLTMSAAEEYLTRLRIDGRYHLDVWS</sequence>
<keyword evidence="12" id="KW-1185">Reference proteome</keyword>